<sequence>MERPREKSLSLIGESSSTLGRDYEVFLSFRGPDTRLTITDSLHAAMIQAGIHVFKDDEELRVGEEIGGELLRAISNSKIYMPIFSKDYASSKWCLRELTSMVEHRKRDEKVILPIFYEVDASDLKLKTGSYGMALQKHERESGEDVAKQWEEALREVAGIKGWNLKDHGQHKLIGLVLEDVLKKLRYTQRNWHDDLVGIDDQMEAVTELLGLGTFDVRFIVIHGMGGIGKTTLAKAIFKSISSQFQGSSFLSNIRVDNIVSLQTKLLFDILHTNYASFSMDAEHGMAMIINSLYDKKVIIVLDDIDKRDKLMKLAGKSKWFGPRSRIIITTRNTHFLAPETDTLDDNIIPLAHRDFYFFEMKQMDFDHALKLFSKHSLESNSPRHDYISISSEIAKICGGLPLALEVIGSLLHSKSKMTWKDTLKKLKKVPNEDVQKKLLISYEELEYEQRQFFLDIACHCIGEERIPAYYMWKACEFFPKTGFSVLIHLSLIKVIEDDRLWMHDQLRDLGREIVRQECFLVPGKRSRLWCSTDALNVVQNNLGTNNIVALKLKGLVDAHNFTSGEFSRLPSLRFLELDGGNFVGDFKNLLSNLTWLSWHHCPSNLRTTGLCLKNLAVLKLSKSDITEDWNGWGPCMVNDNLKVIYLTSCKRLMTTPDFSKCMNLKRLVLKDCILLEGINSSLSQLGRLKYLEISTTNRQCGIIDQGFYGFDKFAVPLIPDSIGGFKSLSMLKVEYQDDVRELSPSIGKLLGLKHLSLHGCTQLGNLPDSIGELRSLLYLDLSSTSITTLPNSIGKLASLLKMDLSQSPITKLPDSIGNLRRLKFMCLDRTWISELPENIWTLENLEELIARDCRSLVDEIPREIMGLSQLTILNLSRSNISRLPMTINQLPNFQELVLFNCNRLKMLPDLPTSLIKLEFSSSSLQALPDLSNLTNLLHLDITDHAFDFTFLEATQGRVQTPNLEWLGRLHELQMLRLVLSDCNLPPTDLSSLSQLRSLEITCPDPRSLTQLPSSLKDLILEDVKTPIEWPLLSNLGNLIELKLLGCQLTEIEFDNVHGQLEKLRHLQVRNCEQLVMLSNLSSLKELRVLSVEYCRKLVEIKSQPSSTGDCSSTERFIPHMQQLQKLQSLRVYYCVSLQMLPALPNACDADVIGCPGLRYYCYQWPNLENYNFDSRDLSQLRASPEKENLGPRDLSPLRPSPEKENLGPRDLSPLRPSLEKENLGPRDLSPLSLAHLLVSFWSWFIGKIKSIKREE</sequence>
<dbReference type="Proteomes" id="UP001634007">
    <property type="component" value="Unassembled WGS sequence"/>
</dbReference>
<dbReference type="InterPro" id="IPR035897">
    <property type="entry name" value="Toll_tir_struct_dom_sf"/>
</dbReference>
<dbReference type="Gene3D" id="3.40.50.300">
    <property type="entry name" value="P-loop containing nucleotide triphosphate hydrolases"/>
    <property type="match status" value="1"/>
</dbReference>
<keyword evidence="4" id="KW-0520">NAD</keyword>
<protein>
    <recommendedName>
        <fullName evidence="6">TIR domain-containing protein</fullName>
    </recommendedName>
</protein>
<gene>
    <name evidence="7" type="ORF">ACJRO7_000613</name>
</gene>
<keyword evidence="8" id="KW-1185">Reference proteome</keyword>
<dbReference type="InterPro" id="IPR058192">
    <property type="entry name" value="WHD_ROQ1-like"/>
</dbReference>
<comment type="caution">
    <text evidence="7">The sequence shown here is derived from an EMBL/GenBank/DDBJ whole genome shotgun (WGS) entry which is preliminary data.</text>
</comment>
<keyword evidence="3" id="KW-0611">Plant defense</keyword>
<dbReference type="Pfam" id="PF00931">
    <property type="entry name" value="NB-ARC"/>
    <property type="match status" value="1"/>
</dbReference>
<dbReference type="PROSITE" id="PS50104">
    <property type="entry name" value="TIR"/>
    <property type="match status" value="1"/>
</dbReference>
<dbReference type="Pfam" id="PF23598">
    <property type="entry name" value="LRR_14"/>
    <property type="match status" value="2"/>
</dbReference>
<dbReference type="InterPro" id="IPR044974">
    <property type="entry name" value="Disease_R_plants"/>
</dbReference>
<evidence type="ECO:0000259" key="6">
    <source>
        <dbReference type="PROSITE" id="PS50104"/>
    </source>
</evidence>
<dbReference type="Gene3D" id="3.40.50.10140">
    <property type="entry name" value="Toll/interleukin-1 receptor homology (TIR) domain"/>
    <property type="match status" value="1"/>
</dbReference>
<dbReference type="InterPro" id="IPR000157">
    <property type="entry name" value="TIR_dom"/>
</dbReference>
<dbReference type="SMART" id="SM00255">
    <property type="entry name" value="TIR"/>
    <property type="match status" value="1"/>
</dbReference>
<dbReference type="Gene3D" id="3.80.10.10">
    <property type="entry name" value="Ribonuclease Inhibitor"/>
    <property type="match status" value="3"/>
</dbReference>
<feature type="region of interest" description="Disordered" evidence="5">
    <location>
        <begin position="1183"/>
        <end position="1219"/>
    </location>
</feature>
<dbReference type="AlphaFoldDB" id="A0ABD3LN73"/>
<dbReference type="Pfam" id="PF01582">
    <property type="entry name" value="TIR"/>
    <property type="match status" value="1"/>
</dbReference>
<dbReference type="PANTHER" id="PTHR11017">
    <property type="entry name" value="LEUCINE-RICH REPEAT-CONTAINING PROTEIN"/>
    <property type="match status" value="1"/>
</dbReference>
<dbReference type="InterPro" id="IPR027417">
    <property type="entry name" value="P-loop_NTPase"/>
</dbReference>
<dbReference type="SUPFAM" id="SSF52058">
    <property type="entry name" value="L domain-like"/>
    <property type="match status" value="2"/>
</dbReference>
<keyword evidence="2" id="KW-0677">Repeat</keyword>
<proteinExistence type="predicted"/>
<evidence type="ECO:0000313" key="7">
    <source>
        <dbReference type="EMBL" id="KAL3753245.1"/>
    </source>
</evidence>
<name>A0ABD3LN73_EUCGL</name>
<dbReference type="InterPro" id="IPR002182">
    <property type="entry name" value="NB-ARC"/>
</dbReference>
<feature type="domain" description="TIR" evidence="6">
    <location>
        <begin position="21"/>
        <end position="185"/>
    </location>
</feature>
<dbReference type="SUPFAM" id="SSF52200">
    <property type="entry name" value="Toll/Interleukin receptor TIR domain"/>
    <property type="match status" value="1"/>
</dbReference>
<dbReference type="GO" id="GO:0006952">
    <property type="term" value="P:defense response"/>
    <property type="evidence" value="ECO:0007669"/>
    <property type="project" value="UniProtKB-KW"/>
</dbReference>
<accession>A0ABD3LN73</accession>
<evidence type="ECO:0000256" key="3">
    <source>
        <dbReference type="ARBA" id="ARBA00022821"/>
    </source>
</evidence>
<evidence type="ECO:0000256" key="4">
    <source>
        <dbReference type="ARBA" id="ARBA00023027"/>
    </source>
</evidence>
<dbReference type="PANTHER" id="PTHR11017:SF570">
    <property type="entry name" value="DISEASE RESISTANCE PROTEIN (TIR-NBS CLASS)-RELATED"/>
    <property type="match status" value="1"/>
</dbReference>
<dbReference type="EMBL" id="JBJKBG010000001">
    <property type="protein sequence ID" value="KAL3753245.1"/>
    <property type="molecule type" value="Genomic_DNA"/>
</dbReference>
<reference evidence="7 8" key="1">
    <citation type="submission" date="2024-11" db="EMBL/GenBank/DDBJ databases">
        <title>Chromosome-level genome assembly of Eucalyptus globulus Labill. provides insights into its genome evolution.</title>
        <authorList>
            <person name="Li X."/>
        </authorList>
    </citation>
    <scope>NUCLEOTIDE SEQUENCE [LARGE SCALE GENOMIC DNA]</scope>
    <source>
        <strain evidence="7">CL2024</strain>
        <tissue evidence="7">Fresh tender leaves</tissue>
    </source>
</reference>
<evidence type="ECO:0000256" key="2">
    <source>
        <dbReference type="ARBA" id="ARBA00022737"/>
    </source>
</evidence>
<dbReference type="Pfam" id="PF23282">
    <property type="entry name" value="WHD_ROQ1"/>
    <property type="match status" value="1"/>
</dbReference>
<dbReference type="PRINTS" id="PR00364">
    <property type="entry name" value="DISEASERSIST"/>
</dbReference>
<dbReference type="Gene3D" id="1.10.8.430">
    <property type="entry name" value="Helical domain of apoptotic protease-activating factors"/>
    <property type="match status" value="1"/>
</dbReference>
<evidence type="ECO:0000256" key="5">
    <source>
        <dbReference type="SAM" id="MobiDB-lite"/>
    </source>
</evidence>
<dbReference type="InterPro" id="IPR003591">
    <property type="entry name" value="Leu-rich_rpt_typical-subtyp"/>
</dbReference>
<dbReference type="GO" id="GO:0051707">
    <property type="term" value="P:response to other organism"/>
    <property type="evidence" value="ECO:0007669"/>
    <property type="project" value="UniProtKB-ARBA"/>
</dbReference>
<dbReference type="SMART" id="SM00369">
    <property type="entry name" value="LRR_TYP"/>
    <property type="match status" value="3"/>
</dbReference>
<dbReference type="FunFam" id="3.40.50.10140:FF:000007">
    <property type="entry name" value="Disease resistance protein (TIR-NBS-LRR class)"/>
    <property type="match status" value="1"/>
</dbReference>
<organism evidence="7 8">
    <name type="scientific">Eucalyptus globulus</name>
    <name type="common">Tasmanian blue gum</name>
    <dbReference type="NCBI Taxonomy" id="34317"/>
    <lineage>
        <taxon>Eukaryota</taxon>
        <taxon>Viridiplantae</taxon>
        <taxon>Streptophyta</taxon>
        <taxon>Embryophyta</taxon>
        <taxon>Tracheophyta</taxon>
        <taxon>Spermatophyta</taxon>
        <taxon>Magnoliopsida</taxon>
        <taxon>eudicotyledons</taxon>
        <taxon>Gunneridae</taxon>
        <taxon>Pentapetalae</taxon>
        <taxon>rosids</taxon>
        <taxon>malvids</taxon>
        <taxon>Myrtales</taxon>
        <taxon>Myrtaceae</taxon>
        <taxon>Myrtoideae</taxon>
        <taxon>Eucalypteae</taxon>
        <taxon>Eucalyptus</taxon>
    </lineage>
</organism>
<evidence type="ECO:0000256" key="1">
    <source>
        <dbReference type="ARBA" id="ARBA00022614"/>
    </source>
</evidence>
<dbReference type="SUPFAM" id="SSF52540">
    <property type="entry name" value="P-loop containing nucleoside triphosphate hydrolases"/>
    <property type="match status" value="1"/>
</dbReference>
<dbReference type="InterPro" id="IPR055414">
    <property type="entry name" value="LRR_R13L4/SHOC2-like"/>
</dbReference>
<evidence type="ECO:0000313" key="8">
    <source>
        <dbReference type="Proteomes" id="UP001634007"/>
    </source>
</evidence>
<dbReference type="InterPro" id="IPR042197">
    <property type="entry name" value="Apaf_helical"/>
</dbReference>
<dbReference type="InterPro" id="IPR032675">
    <property type="entry name" value="LRR_dom_sf"/>
</dbReference>
<keyword evidence="1" id="KW-0433">Leucine-rich repeat</keyword>